<protein>
    <recommendedName>
        <fullName evidence="3">SMP-30/Gluconolactonase/LRE-like region domain-containing protein</fullName>
    </recommendedName>
</protein>
<dbReference type="Gene3D" id="2.120.10.30">
    <property type="entry name" value="TolB, C-terminal domain"/>
    <property type="match status" value="1"/>
</dbReference>
<dbReference type="GeneID" id="9678015"/>
<dbReference type="HOGENOM" id="CLU_052989_0_1_1"/>
<reference evidence="1 2" key="1">
    <citation type="journal article" date="2009" name="PLoS Genet.">
        <title>The genome of Nectria haematococca: contribution of supernumerary chromosomes to gene expansion.</title>
        <authorList>
            <person name="Coleman J.J."/>
            <person name="Rounsley S.D."/>
            <person name="Rodriguez-Carres M."/>
            <person name="Kuo A."/>
            <person name="Wasmann C.C."/>
            <person name="Grimwood J."/>
            <person name="Schmutz J."/>
            <person name="Taga M."/>
            <person name="White G.J."/>
            <person name="Zhou S."/>
            <person name="Schwartz D.C."/>
            <person name="Freitag M."/>
            <person name="Ma L.J."/>
            <person name="Danchin E.G."/>
            <person name="Henrissat B."/>
            <person name="Coutinho P.M."/>
            <person name="Nelson D.R."/>
            <person name="Straney D."/>
            <person name="Napoli C.A."/>
            <person name="Barker B.M."/>
            <person name="Gribskov M."/>
            <person name="Rep M."/>
            <person name="Kroken S."/>
            <person name="Molnar I."/>
            <person name="Rensing C."/>
            <person name="Kennell J.C."/>
            <person name="Zamora J."/>
            <person name="Farman M.L."/>
            <person name="Selker E.U."/>
            <person name="Salamov A."/>
            <person name="Shapiro H."/>
            <person name="Pangilinan J."/>
            <person name="Lindquist E."/>
            <person name="Lamers C."/>
            <person name="Grigoriev I.V."/>
            <person name="Geiser D.M."/>
            <person name="Covert S.F."/>
            <person name="Temporini E."/>
            <person name="Vanetten H.D."/>
        </authorList>
    </citation>
    <scope>NUCLEOTIDE SEQUENCE [LARGE SCALE GENOMIC DNA]</scope>
    <source>
        <strain evidence="2">ATCC MYA-4622 / CBS 123669 / FGSC 9596 / NRRL 45880 / 77-13-4</strain>
    </source>
</reference>
<dbReference type="Proteomes" id="UP000005206">
    <property type="component" value="Chromosome 15"/>
</dbReference>
<dbReference type="InParanoid" id="C7ZND1"/>
<dbReference type="EMBL" id="GG698966">
    <property type="protein sequence ID" value="EEU34473.1"/>
    <property type="molecule type" value="Genomic_DNA"/>
</dbReference>
<dbReference type="PANTHER" id="PTHR42060:SF1">
    <property type="entry name" value="NHL REPEAT-CONTAINING PROTEIN"/>
    <property type="match status" value="1"/>
</dbReference>
<evidence type="ECO:0000313" key="1">
    <source>
        <dbReference type="EMBL" id="EEU34473.1"/>
    </source>
</evidence>
<dbReference type="OrthoDB" id="9977941at2759"/>
<name>C7ZND1_FUSV7</name>
<dbReference type="VEuPathDB" id="FungiDB:NECHADRAFT_55444"/>
<evidence type="ECO:0000313" key="2">
    <source>
        <dbReference type="Proteomes" id="UP000005206"/>
    </source>
</evidence>
<dbReference type="eggNOG" id="ENOG502S00D">
    <property type="taxonomic scope" value="Eukaryota"/>
</dbReference>
<accession>C7ZND1</accession>
<gene>
    <name evidence="1" type="ORF">NECHADRAFT_55444</name>
</gene>
<organism evidence="1 2">
    <name type="scientific">Fusarium vanettenii (strain ATCC MYA-4622 / CBS 123669 / FGSC 9596 / NRRL 45880 / 77-13-4)</name>
    <name type="common">Fusarium solani subsp. pisi</name>
    <dbReference type="NCBI Taxonomy" id="660122"/>
    <lineage>
        <taxon>Eukaryota</taxon>
        <taxon>Fungi</taxon>
        <taxon>Dikarya</taxon>
        <taxon>Ascomycota</taxon>
        <taxon>Pezizomycotina</taxon>
        <taxon>Sordariomycetes</taxon>
        <taxon>Hypocreomycetidae</taxon>
        <taxon>Hypocreales</taxon>
        <taxon>Nectriaceae</taxon>
        <taxon>Fusarium</taxon>
        <taxon>Fusarium solani species complex</taxon>
        <taxon>Fusarium vanettenii</taxon>
    </lineage>
</organism>
<dbReference type="SUPFAM" id="SSF63829">
    <property type="entry name" value="Calcium-dependent phosphotriesterase"/>
    <property type="match status" value="1"/>
</dbReference>
<proteinExistence type="predicted"/>
<dbReference type="InterPro" id="IPR052998">
    <property type="entry name" value="Hetero-Diels-Alderase-like"/>
</dbReference>
<evidence type="ECO:0008006" key="3">
    <source>
        <dbReference type="Google" id="ProtNLM"/>
    </source>
</evidence>
<dbReference type="OMA" id="IWRLNIT"/>
<keyword evidence="2" id="KW-1185">Reference proteome</keyword>
<dbReference type="KEGG" id="nhe:NECHADRAFT_55444"/>
<sequence>MQQQAAISTIFQLNSSGSWFENLAIRPDGQIIATRMDVPELWLINPITRKGRSLLTIPGVSGAIGISQQTSNTYIVGAGNVTADPFNFKPRSMKIFLLEFKGGYPDLKLVTELPEAMFINGITPWSKTEVLVSDTVLGAVYQIDIRKGSITSIMSDTDFAGINGIRVQNGFLYYASTSNQTFFRVPITKDFAIAGSVEIILSGIFMDDFALTPEGIAYIATVGRGEIIRVDPDGNAVTVGGAATSLDIAGGTSARLATSKGYGNILYVTTNGGLGAPVNGSVTEPAKVVAVKLS</sequence>
<dbReference type="PANTHER" id="PTHR42060">
    <property type="entry name" value="NHL REPEAT-CONTAINING PROTEIN-RELATED"/>
    <property type="match status" value="1"/>
</dbReference>
<dbReference type="AlphaFoldDB" id="C7ZND1"/>
<dbReference type="InterPro" id="IPR011042">
    <property type="entry name" value="6-blade_b-propeller_TolB-like"/>
</dbReference>
<dbReference type="RefSeq" id="XP_003040186.1">
    <property type="nucleotide sequence ID" value="XM_003040140.1"/>
</dbReference>